<dbReference type="Proteomes" id="UP000490939">
    <property type="component" value="Unassembled WGS sequence"/>
</dbReference>
<protein>
    <submittedName>
        <fullName evidence="2">Uncharacterized protein</fullName>
    </submittedName>
</protein>
<evidence type="ECO:0000313" key="3">
    <source>
        <dbReference type="Proteomes" id="UP000490939"/>
    </source>
</evidence>
<gene>
    <name evidence="2" type="ORF">EG327_002842</name>
</gene>
<dbReference type="EMBL" id="WNWR01000192">
    <property type="protein sequence ID" value="KAE9989326.1"/>
    <property type="molecule type" value="Genomic_DNA"/>
</dbReference>
<name>A0A8H3VJ31_VENIN</name>
<feature type="region of interest" description="Disordered" evidence="1">
    <location>
        <begin position="237"/>
        <end position="380"/>
    </location>
</feature>
<feature type="region of interest" description="Disordered" evidence="1">
    <location>
        <begin position="200"/>
        <end position="223"/>
    </location>
</feature>
<feature type="region of interest" description="Disordered" evidence="1">
    <location>
        <begin position="172"/>
        <end position="191"/>
    </location>
</feature>
<keyword evidence="3" id="KW-1185">Reference proteome</keyword>
<dbReference type="AlphaFoldDB" id="A0A8H3VJ31"/>
<reference evidence="2 3" key="1">
    <citation type="submission" date="2019-07" db="EMBL/GenBank/DDBJ databases">
        <title>Venturia inaequalis Genome Resource.</title>
        <authorList>
            <person name="Lichtner F.J."/>
        </authorList>
    </citation>
    <scope>NUCLEOTIDE SEQUENCE [LARGE SCALE GENOMIC DNA]</scope>
    <source>
        <strain evidence="2 3">DMI_063113</strain>
    </source>
</reference>
<accession>A0A8H3VJ31</accession>
<proteinExistence type="predicted"/>
<sequence>MARTWEAGLRRATGQAQRSISSDEEEQASQEATITHASTVDPTTVASSPSSSSSTLTPRAASSSAPMEQAMSSLAIANKTHPTYSPVLLTLDKLDSIWGHIHKPTDLDNQTQWSRPLHWREKMAYMFWKFASQDSINELLGYFAKEDLVRPRKEVKMVMERLLVYDFVYDSGEESDDEEEEEEQDGNDWSEVDLVEILGEEEEEESDIGSGNGDDGMDIEDGALSEPSSLLAEALSAMQQMVNEDLEMMRVDTEKPSPQASSSSRDPEPPKPNEKSQTDVTPNSTPKLDAMELSNILNRDESLETSSREATQRKSPSSALKSKPRKSTGKTQKETTTNTTPIVNKPLSKDLPNRPKRKLQADTPQPPKRAKKPRTTFDPEKLTKELVETWLKEKAPIASEVKETRIALRIVGQRGTKSIKYKIQWADAGDCSFADSWVDDGDELVTREIARVWEAEKTQKEKSKVKGKT</sequence>
<feature type="compositionally biased region" description="Basic and acidic residues" evidence="1">
    <location>
        <begin position="265"/>
        <end position="277"/>
    </location>
</feature>
<evidence type="ECO:0000313" key="2">
    <source>
        <dbReference type="EMBL" id="KAE9989326.1"/>
    </source>
</evidence>
<organism evidence="2 3">
    <name type="scientific">Venturia inaequalis</name>
    <name type="common">Apple scab fungus</name>
    <dbReference type="NCBI Taxonomy" id="5025"/>
    <lineage>
        <taxon>Eukaryota</taxon>
        <taxon>Fungi</taxon>
        <taxon>Dikarya</taxon>
        <taxon>Ascomycota</taxon>
        <taxon>Pezizomycotina</taxon>
        <taxon>Dothideomycetes</taxon>
        <taxon>Pleosporomycetidae</taxon>
        <taxon>Venturiales</taxon>
        <taxon>Venturiaceae</taxon>
        <taxon>Venturia</taxon>
    </lineage>
</organism>
<evidence type="ECO:0000256" key="1">
    <source>
        <dbReference type="SAM" id="MobiDB-lite"/>
    </source>
</evidence>
<feature type="region of interest" description="Disordered" evidence="1">
    <location>
        <begin position="1"/>
        <end position="65"/>
    </location>
</feature>
<comment type="caution">
    <text evidence="2">The sequence shown here is derived from an EMBL/GenBank/DDBJ whole genome shotgun (WGS) entry which is preliminary data.</text>
</comment>
<feature type="compositionally biased region" description="Low complexity" evidence="1">
    <location>
        <begin position="29"/>
        <end position="65"/>
    </location>
</feature>
<feature type="compositionally biased region" description="Basic and acidic residues" evidence="1">
    <location>
        <begin position="298"/>
        <end position="312"/>
    </location>
</feature>
<dbReference type="OrthoDB" id="3943011at2759"/>